<name>U6F1U8_LACHE</name>
<dbReference type="Proteomes" id="UP000017248">
    <property type="component" value="Unassembled WGS sequence"/>
</dbReference>
<gene>
    <name evidence="1" type="ORF">LHCIRMBIA951_01535</name>
</gene>
<dbReference type="EMBL" id="CBUK010000047">
    <property type="protein sequence ID" value="CDI58082.1"/>
    <property type="molecule type" value="Genomic_DNA"/>
</dbReference>
<comment type="caution">
    <text evidence="1">The sequence shown here is derived from an EMBL/GenBank/DDBJ whole genome shotgun (WGS) entry which is preliminary data.</text>
</comment>
<organism evidence="1 2">
    <name type="scientific">Lactobacillus helveticus CIRM-BIA 951</name>
    <dbReference type="NCBI Taxonomy" id="1226334"/>
    <lineage>
        <taxon>Bacteria</taxon>
        <taxon>Bacillati</taxon>
        <taxon>Bacillota</taxon>
        <taxon>Bacilli</taxon>
        <taxon>Lactobacillales</taxon>
        <taxon>Lactobacillaceae</taxon>
        <taxon>Lactobacillus</taxon>
    </lineage>
</organism>
<keyword evidence="2" id="KW-1185">Reference proteome</keyword>
<sequence length="15" mass="1555">MRKSGIGGSFGIEES</sequence>
<proteinExistence type="predicted"/>
<evidence type="ECO:0000313" key="2">
    <source>
        <dbReference type="Proteomes" id="UP000017248"/>
    </source>
</evidence>
<dbReference type="HOGENOM" id="CLU_3434047_0_0_9"/>
<protein>
    <submittedName>
        <fullName evidence="1">Uncharacterized protein</fullName>
    </submittedName>
</protein>
<reference evidence="1" key="1">
    <citation type="submission" date="2013-09" db="EMBL/GenBank/DDBJ databases">
        <title>Draft Genome Sequence of five Lactobacillus helveticus strains CIRM-BIA 101T, 103, 104, 951 and 953 isolated from milk product.</title>
        <authorList>
            <person name="Valence F."/>
            <person name="Chuat V."/>
            <person name="Ma L."/>
            <person name="Creno S."/>
            <person name="Falentin H."/>
            <person name="Lortal S."/>
            <person name="Bizet C."/>
            <person name="Clermont D."/>
            <person name="Loux V."/>
            <person name="Bouchier C."/>
            <person name="Cousin S."/>
        </authorList>
    </citation>
    <scope>NUCLEOTIDE SEQUENCE [LARGE SCALE GENOMIC DNA]</scope>
    <source>
        <strain evidence="1">CIRM-BIA 951</strain>
    </source>
</reference>
<evidence type="ECO:0000313" key="1">
    <source>
        <dbReference type="EMBL" id="CDI58082.1"/>
    </source>
</evidence>
<accession>U6F1U8</accession>